<dbReference type="PROSITE" id="PS51375">
    <property type="entry name" value="PPR"/>
    <property type="match status" value="3"/>
</dbReference>
<name>A0A7C8NS71_ORBOL</name>
<dbReference type="Gene3D" id="1.25.40.10">
    <property type="entry name" value="Tetratricopeptide repeat domain"/>
    <property type="match status" value="2"/>
</dbReference>
<reference evidence="3 4" key="1">
    <citation type="submission" date="2019-06" db="EMBL/GenBank/DDBJ databases">
        <authorList>
            <person name="Palmer J.M."/>
        </authorList>
    </citation>
    <scope>NUCLEOTIDE SEQUENCE [LARGE SCALE GENOMIC DNA]</scope>
    <source>
        <strain evidence="3 4">TWF703</strain>
    </source>
</reference>
<evidence type="ECO:0000256" key="1">
    <source>
        <dbReference type="ARBA" id="ARBA00022737"/>
    </source>
</evidence>
<feature type="repeat" description="PPR" evidence="2">
    <location>
        <begin position="790"/>
        <end position="824"/>
    </location>
</feature>
<dbReference type="NCBIfam" id="TIGR00756">
    <property type="entry name" value="PPR"/>
    <property type="match status" value="3"/>
</dbReference>
<evidence type="ECO:0000313" key="3">
    <source>
        <dbReference type="EMBL" id="KAF3134381.1"/>
    </source>
</evidence>
<evidence type="ECO:0000256" key="2">
    <source>
        <dbReference type="PROSITE-ProRule" id="PRU00708"/>
    </source>
</evidence>
<evidence type="ECO:0008006" key="5">
    <source>
        <dbReference type="Google" id="ProtNLM"/>
    </source>
</evidence>
<dbReference type="PANTHER" id="PTHR47932">
    <property type="entry name" value="ATPASE EXPRESSION PROTEIN 3"/>
    <property type="match status" value="1"/>
</dbReference>
<gene>
    <name evidence="3" type="ORF">TWF703_006363</name>
</gene>
<keyword evidence="1" id="KW-0677">Repeat</keyword>
<dbReference type="InterPro" id="IPR011990">
    <property type="entry name" value="TPR-like_helical_dom_sf"/>
</dbReference>
<dbReference type="PANTHER" id="PTHR47932:SF44">
    <property type="entry name" value="MIOREX COMPLEX COMPONENT 1"/>
    <property type="match status" value="1"/>
</dbReference>
<feature type="repeat" description="PPR" evidence="2">
    <location>
        <begin position="612"/>
        <end position="646"/>
    </location>
</feature>
<comment type="caution">
    <text evidence="3">The sequence shown here is derived from an EMBL/GenBank/DDBJ whole genome shotgun (WGS) entry which is preliminary data.</text>
</comment>
<accession>A0A7C8NS71</accession>
<dbReference type="InterPro" id="IPR002885">
    <property type="entry name" value="PPR_rpt"/>
</dbReference>
<dbReference type="Proteomes" id="UP000480548">
    <property type="component" value="Unassembled WGS sequence"/>
</dbReference>
<dbReference type="EMBL" id="WIQZ01000036">
    <property type="protein sequence ID" value="KAF3134381.1"/>
    <property type="molecule type" value="Genomic_DNA"/>
</dbReference>
<organism evidence="3 4">
    <name type="scientific">Orbilia oligospora</name>
    <name type="common">Nematode-trapping fungus</name>
    <name type="synonym">Arthrobotrys oligospora</name>
    <dbReference type="NCBI Taxonomy" id="2813651"/>
    <lineage>
        <taxon>Eukaryota</taxon>
        <taxon>Fungi</taxon>
        <taxon>Dikarya</taxon>
        <taxon>Ascomycota</taxon>
        <taxon>Pezizomycotina</taxon>
        <taxon>Orbiliomycetes</taxon>
        <taxon>Orbiliales</taxon>
        <taxon>Orbiliaceae</taxon>
        <taxon>Orbilia</taxon>
    </lineage>
</organism>
<feature type="repeat" description="PPR" evidence="2">
    <location>
        <begin position="717"/>
        <end position="751"/>
    </location>
</feature>
<protein>
    <recommendedName>
        <fullName evidence="5">Pentacotripeptide-repeat region of PRORP domain-containing protein</fullName>
    </recommendedName>
</protein>
<dbReference type="AlphaFoldDB" id="A0A7C8NS71"/>
<proteinExistence type="predicted"/>
<dbReference type="Pfam" id="PF13041">
    <property type="entry name" value="PPR_2"/>
    <property type="match status" value="2"/>
</dbReference>
<sequence length="1201" mass="137520">MFSSAYVWKYPPQLYRTWTPLVPSNGLLTAKILNIAPTIPTALIEEVLVNTTARIRAAETGHARTAFWIHGGESLLGRTTDDYEVPEGFQDALLSKFRSISSALSGQVDRISKFASLLPPPPSPSSSDQFSISAFGLDFLYPPQAIALLQRLSVRRSLRISNSRNGYLPRSYSSFVGDSSKAKREAKIRAELAARQDEEWEYGQSGMAEGFLDRRKRDSRDKFMPSEKKARSLQTLNPADFDLSEESFDRAWAWYSREEGAPEEPALVLEPTSQRRRLLLGYLINSKRKVDYERVIVLIEDLSPEKRRDVDWKTLIHAYLFLHQVDPAYVALSKLVEQRISSTQVGFEEFISYCLNHDTWDRAIRCWQLLQQELPESKRGGPLSTEIELRAVPRFQQVRPQLIVTSVPDFMNKYTAWVANLLRNDVLARDLAVWLFVGVKKNFASGGVAAFTKADIDCVNRLLGSKAWYTPDEKDLEYTILGTPYLEKHEEVIKQYSEYRLSPKANPSNILLYRVLLASIAAGDFKAMQMVFDDWFKYHNHPTIKAYRQMMDVFAKRGEVNIVEELYKQFSSRFAPTADDYGHVLRGYVERGEVATAVEKLEAMPLLNLKPNLECYNTLLRGFSQAEDMESAMDYLNVILELGFEPNSGTYGSMMYVCAARGDFENVDLLFRAACRKMTPTVTMWNMIIWSHVNGGARSLAWKLINFIYRQEMGIPMTHMYNMLMSAHANKKELRNVDRIFKEMQERGVPFNFHSYAIMMRALTQTQHRENLQKARQMLDLLQTQNIQTGPVPYATLMQGFLRRRKYSEVFAIYKTMMENGVEPNFTAQSMLLLASIFEAQELAKFTGNVDLSSAEEISRLAIEKFSGFDPTSFSPVKSAVPTYIFTPLISAYIYKEDYESVRKTYQHFLELSSLKGTNSIKPTMNMYLKLLHASQRERNWTGLREIWRLMYTEAQRRGRPLTQISTGSNVVTVKKREMCPAFDIMLKAAIDSIEVIGPEADAITVEEIGKMMQDIISWGFELDGGNWNSLIVLAARSGDLEQAFRLGESRLVKDTGIHYRIRAQQRFGFIGWAKHAQHPHLHTIEILGGQLNKLFSLTRGGTEEAEKARTLAKKIATTCPVMWRLCNTRSKRGQKAQTDEIHAKILDFAEISRRPQVDKLKITRDYALAPFKVQKERYLRGSRRSTVEIPFGEMEFDLDE</sequence>
<dbReference type="Pfam" id="PF13812">
    <property type="entry name" value="PPR_3"/>
    <property type="match status" value="1"/>
</dbReference>
<evidence type="ECO:0000313" key="4">
    <source>
        <dbReference type="Proteomes" id="UP000480548"/>
    </source>
</evidence>